<feature type="transmembrane region" description="Helical" evidence="8">
    <location>
        <begin position="70"/>
        <end position="87"/>
    </location>
</feature>
<feature type="transmembrane region" description="Helical" evidence="8">
    <location>
        <begin position="274"/>
        <end position="294"/>
    </location>
</feature>
<protein>
    <recommendedName>
        <fullName evidence="9">Glycosyltransferase RgtA/B/C/D-like domain-containing protein</fullName>
    </recommendedName>
</protein>
<proteinExistence type="predicted"/>
<gene>
    <name evidence="10" type="ORF">U14_05900</name>
</gene>
<keyword evidence="3" id="KW-0328">Glycosyltransferase</keyword>
<evidence type="ECO:0000259" key="9">
    <source>
        <dbReference type="Pfam" id="PF13231"/>
    </source>
</evidence>
<evidence type="ECO:0000313" key="11">
    <source>
        <dbReference type="Proteomes" id="UP000030700"/>
    </source>
</evidence>
<dbReference type="EMBL" id="DF820462">
    <property type="protein sequence ID" value="GAK54613.1"/>
    <property type="molecule type" value="Genomic_DNA"/>
</dbReference>
<evidence type="ECO:0000256" key="8">
    <source>
        <dbReference type="SAM" id="Phobius"/>
    </source>
</evidence>
<dbReference type="AlphaFoldDB" id="A0A081BT82"/>
<dbReference type="Pfam" id="PF13231">
    <property type="entry name" value="PMT_2"/>
    <property type="match status" value="1"/>
</dbReference>
<feature type="transmembrane region" description="Helical" evidence="8">
    <location>
        <begin position="170"/>
        <end position="203"/>
    </location>
</feature>
<keyword evidence="7 8" id="KW-0472">Membrane</keyword>
<feature type="transmembrane region" description="Helical" evidence="8">
    <location>
        <begin position="360"/>
        <end position="382"/>
    </location>
</feature>
<evidence type="ECO:0000256" key="4">
    <source>
        <dbReference type="ARBA" id="ARBA00022679"/>
    </source>
</evidence>
<keyword evidence="11" id="KW-1185">Reference proteome</keyword>
<name>A0A081BT82_9BACT</name>
<dbReference type="HOGENOM" id="CLU_526461_0_0_0"/>
<dbReference type="GO" id="GO:0016763">
    <property type="term" value="F:pentosyltransferase activity"/>
    <property type="evidence" value="ECO:0007669"/>
    <property type="project" value="TreeGrafter"/>
</dbReference>
<evidence type="ECO:0000256" key="3">
    <source>
        <dbReference type="ARBA" id="ARBA00022676"/>
    </source>
</evidence>
<keyword evidence="6 8" id="KW-1133">Transmembrane helix</keyword>
<dbReference type="PANTHER" id="PTHR33908">
    <property type="entry name" value="MANNOSYLTRANSFERASE YKCB-RELATED"/>
    <property type="match status" value="1"/>
</dbReference>
<feature type="transmembrane region" description="Helical" evidence="8">
    <location>
        <begin position="145"/>
        <end position="164"/>
    </location>
</feature>
<dbReference type="InterPro" id="IPR038731">
    <property type="entry name" value="RgtA/B/C-like"/>
</dbReference>
<keyword evidence="4" id="KW-0808">Transferase</keyword>
<feature type="transmembrane region" description="Helical" evidence="8">
    <location>
        <begin position="215"/>
        <end position="235"/>
    </location>
</feature>
<reference evidence="10" key="1">
    <citation type="journal article" date="2015" name="PeerJ">
        <title>First genomic representation of candidate bacterial phylum KSB3 points to enhanced environmental sensing as a trigger of wastewater bulking.</title>
        <authorList>
            <person name="Sekiguchi Y."/>
            <person name="Ohashi A."/>
            <person name="Parks D.H."/>
            <person name="Yamauchi T."/>
            <person name="Tyson G.W."/>
            <person name="Hugenholtz P."/>
        </authorList>
    </citation>
    <scope>NUCLEOTIDE SEQUENCE [LARGE SCALE GENOMIC DNA]</scope>
</reference>
<feature type="transmembrane region" description="Helical" evidence="8">
    <location>
        <begin position="301"/>
        <end position="323"/>
    </location>
</feature>
<dbReference type="GO" id="GO:0009103">
    <property type="term" value="P:lipopolysaccharide biosynthetic process"/>
    <property type="evidence" value="ECO:0007669"/>
    <property type="project" value="UniProtKB-ARBA"/>
</dbReference>
<dbReference type="Proteomes" id="UP000030700">
    <property type="component" value="Unassembled WGS sequence"/>
</dbReference>
<evidence type="ECO:0000256" key="5">
    <source>
        <dbReference type="ARBA" id="ARBA00022692"/>
    </source>
</evidence>
<accession>A0A081BT82</accession>
<dbReference type="PANTHER" id="PTHR33908:SF11">
    <property type="entry name" value="MEMBRANE PROTEIN"/>
    <property type="match status" value="1"/>
</dbReference>
<organism evidence="10">
    <name type="scientific">Candidatus Moduliflexus flocculans</name>
    <dbReference type="NCBI Taxonomy" id="1499966"/>
    <lineage>
        <taxon>Bacteria</taxon>
        <taxon>Candidatus Moduliflexota</taxon>
        <taxon>Candidatus Moduliflexia</taxon>
        <taxon>Candidatus Moduliflexales</taxon>
        <taxon>Candidatus Moduliflexaceae</taxon>
    </lineage>
</organism>
<sequence>MTIKTNVKFQSRNIIIGLSLLTLLILSSRSVNYFSAHEPFCDSGIFMSGARHVLAGRTLYQDFWDNKPPMIFFFNAVAMKIGGYSVNSVRIMERIFAGSGIILFYFAALAYFRSYWLAWCGAALFLINLYNPLSLEEGNFTEEYGAIFVLIGISAVLLSTRYVYRITYRWMIVSGCFFAGAMLFKEPFLLSSLPWFLFLLLRADRFSWKAVSKRIVFCLIGALIPFIVLLIYLGMHHALPDYLDVISYNFSNNETPIPLLDRLLDNIQFARLKMLNQFTVMQWLALLSLGLFASSSLRKKYGVLLLTTLAAFFADFTGTALSPRHYGHYYLQLAPSFSLLAMFGLLVIREIVQRLRLSRLICIAIGALCLVWFDLPATQALIGRLSQPNQWAQPSRFAEALKKMAKPGDTLWAVSLNYTEIYMETGLLSPSPYHMFFNHLFIDTKNSTGQEKFDSVTRMLQTEPPTFILVELQKDTTLLFDSGIFDWIQSEYVSTGYGNENTEIFIKKERFADRTLP</sequence>
<evidence type="ECO:0000256" key="2">
    <source>
        <dbReference type="ARBA" id="ARBA00022475"/>
    </source>
</evidence>
<feature type="domain" description="Glycosyltransferase RgtA/B/C/D-like" evidence="9">
    <location>
        <begin position="66"/>
        <end position="232"/>
    </location>
</feature>
<keyword evidence="2" id="KW-1003">Cell membrane</keyword>
<feature type="transmembrane region" description="Helical" evidence="8">
    <location>
        <begin position="329"/>
        <end position="348"/>
    </location>
</feature>
<evidence type="ECO:0000256" key="6">
    <source>
        <dbReference type="ARBA" id="ARBA00022989"/>
    </source>
</evidence>
<dbReference type="GO" id="GO:0005886">
    <property type="term" value="C:plasma membrane"/>
    <property type="evidence" value="ECO:0007669"/>
    <property type="project" value="UniProtKB-SubCell"/>
</dbReference>
<evidence type="ECO:0000256" key="7">
    <source>
        <dbReference type="ARBA" id="ARBA00023136"/>
    </source>
</evidence>
<dbReference type="InterPro" id="IPR050297">
    <property type="entry name" value="LipidA_mod_glycosyltrf_83"/>
</dbReference>
<evidence type="ECO:0000256" key="1">
    <source>
        <dbReference type="ARBA" id="ARBA00004651"/>
    </source>
</evidence>
<feature type="transmembrane region" description="Helical" evidence="8">
    <location>
        <begin position="116"/>
        <end position="133"/>
    </location>
</feature>
<dbReference type="STRING" id="1499966.U14_05900"/>
<comment type="subcellular location">
    <subcellularLocation>
        <location evidence="1">Cell membrane</location>
        <topology evidence="1">Multi-pass membrane protein</topology>
    </subcellularLocation>
</comment>
<feature type="transmembrane region" description="Helical" evidence="8">
    <location>
        <begin position="94"/>
        <end position="110"/>
    </location>
</feature>
<evidence type="ECO:0000313" key="10">
    <source>
        <dbReference type="EMBL" id="GAK54613.1"/>
    </source>
</evidence>
<keyword evidence="5 8" id="KW-0812">Transmembrane</keyword>